<dbReference type="GeneID" id="89940910"/>
<feature type="compositionally biased region" description="Low complexity" evidence="1">
    <location>
        <begin position="181"/>
        <end position="202"/>
    </location>
</feature>
<evidence type="ECO:0000256" key="2">
    <source>
        <dbReference type="SAM" id="Phobius"/>
    </source>
</evidence>
<feature type="transmembrane region" description="Helical" evidence="2">
    <location>
        <begin position="1170"/>
        <end position="1192"/>
    </location>
</feature>
<feature type="transmembrane region" description="Helical" evidence="2">
    <location>
        <begin position="1212"/>
        <end position="1230"/>
    </location>
</feature>
<protein>
    <recommendedName>
        <fullName evidence="3">AAA+ ATPase domain-containing protein</fullName>
    </recommendedName>
</protein>
<feature type="compositionally biased region" description="Low complexity" evidence="1">
    <location>
        <begin position="77"/>
        <end position="95"/>
    </location>
</feature>
<dbReference type="Pfam" id="PF23317">
    <property type="entry name" value="YVC1_C"/>
    <property type="match status" value="1"/>
</dbReference>
<dbReference type="GO" id="GO:0005524">
    <property type="term" value="F:ATP binding"/>
    <property type="evidence" value="ECO:0007669"/>
    <property type="project" value="InterPro"/>
</dbReference>
<gene>
    <name evidence="4" type="ORF">N656DRAFT_789402</name>
</gene>
<feature type="compositionally biased region" description="Basic residues" evidence="1">
    <location>
        <begin position="58"/>
        <end position="73"/>
    </location>
</feature>
<dbReference type="SUPFAM" id="SSF52540">
    <property type="entry name" value="P-loop containing nucleoside triphosphate hydrolases"/>
    <property type="match status" value="1"/>
</dbReference>
<feature type="region of interest" description="Disordered" evidence="1">
    <location>
        <begin position="181"/>
        <end position="264"/>
    </location>
</feature>
<proteinExistence type="predicted"/>
<dbReference type="Pfam" id="PF22942">
    <property type="entry name" value="DUF7025"/>
    <property type="match status" value="1"/>
</dbReference>
<keyword evidence="2" id="KW-0812">Transmembrane</keyword>
<feature type="domain" description="AAA+ ATPase" evidence="3">
    <location>
        <begin position="733"/>
        <end position="860"/>
    </location>
</feature>
<feature type="region of interest" description="Disordered" evidence="1">
    <location>
        <begin position="1"/>
        <end position="169"/>
    </location>
</feature>
<evidence type="ECO:0000259" key="3">
    <source>
        <dbReference type="SMART" id="SM00382"/>
    </source>
</evidence>
<dbReference type="InterPro" id="IPR056336">
    <property type="entry name" value="YVC1_C"/>
</dbReference>
<feature type="transmembrane region" description="Helical" evidence="2">
    <location>
        <begin position="1312"/>
        <end position="1333"/>
    </location>
</feature>
<feature type="compositionally biased region" description="Basic and acidic residues" evidence="1">
    <location>
        <begin position="37"/>
        <end position="57"/>
    </location>
</feature>
<name>A0AAN6YSQ7_9PEZI</name>
<evidence type="ECO:0000313" key="5">
    <source>
        <dbReference type="Proteomes" id="UP001302812"/>
    </source>
</evidence>
<dbReference type="GO" id="GO:0016887">
    <property type="term" value="F:ATP hydrolysis activity"/>
    <property type="evidence" value="ECO:0007669"/>
    <property type="project" value="InterPro"/>
</dbReference>
<sequence length="1508" mass="171850">MDSEEKTSADVREGNPPVPAKSEEPKAPAVENGTKSPDGEPKAGDRTDGNKKPAKDKCSKKHATSKQKKPKKKTSLDDAASDSASSDSGDATSSDSESDDSQSESESAKKKRVTKRRQDEQKTKKKVRARKQKKAVRAQESSTSGSDSDSSASGDIDSSDEDDGQSQSGLAKQLQLLLLQQQQQQQQHQGGGSYQYPPGGHQYNQGLNSIPPPIYDTGLRNNPPRARRGGHHSSGRGLGLGGLDPNLLLDGKQQRDKRKRQKATKLDYKRVDQVWDNTIHNYKLQDTTEGTVDAQYDEFIFHVRRTFDWEGKYKATIVDIKSKLLRECLQDVMGNIKGVSLVEETPKLDPNMLFLYLEDLRKHMKELKKKGKAVKGDKHDRKKEQKRIETKRQHLKVLLKYIDKDYADTKNSLYPMLENGLITFDLLWALWKPNTLAYTTTYGSHDEPRVFKVEMAEKHYSIMKGEYYHIEGKYFEYDGKQFGFGSMSEEVGDFRGARKITSLGCYPLKYHKNESQLRRDLIERGKKFVALSGVHYKSHQGMAYYKKKRAIIKVNINGRIMVDPSIHRRINPNYPISLVRPKDHDIISDDEDSDDESGCGCDSDARVDGDEKIKYVTKVTKDRKGNIQYYRMAKFDDEEEGKEKLDQEDNKKPPEFTDEEYLIASPVVLGFAFAEKLWLEFTVSGVKEIQWNETAYESLVLEPKTKDIVKALVESHKYHAAESIDDVIQGKGKGLVAVLHGPPGTGKTLTAEGISELLKCPLYMVSAGELGTDSRFLESELQKILDICHAWGAILLLDEADVFLEKRNMHDIHRNALVSIFLRQLEYFQGILFLTTNRVETFDDAFQSRIHIALRYDNLDHRAKKAIFKIFIERVRVLEKVNLMPFTEEDYNLLARHELNGRQIKNTRFLLPTYNSDGIESAIPAEEVTQVALRIRHLIEQCVPCELHPEQITHPHSKVITPKVIKAAKEAGGSDHGACVVFCLLINKRWWKHQALMELWDADLHQLRATAIESEQDHDHLMHSVLLKRYSILVNGQPTKPVNVIEKAVDLHALRVIGSSGYQKCINYIWRGWLVQDEDDPATFVDYKDKDNQSYIAHLDPDRMRAPMYQNAAQMLISFIYLALYTGAMNTVNVDAGIDFVEGLLYVFTFGFICDELAKFWKAGYHILGFWHALNSVLYGLLTTSLILRFIALGHSSDDPDGRRNHYSKLSYNFLAVCAPLFWTRLLLYLDSFRFFGAMMVVLKVMMKESIIFFALLGVLIAGFLQAFVGLDYAEDRTIDDIRFIIQSMANAMMQSPDFSGFERFQPPFGLILYYIFTFVVMVILLNILIALYNSAYEDIYDNANDEYLAMFAQKAMTFVRAPDENVYIPPFNLIEIFLIALPFEWWMDKKTYERLNDFVMGVIYFPLLLVASYFEMRTAAEIRANRARGDDDDDTVEEWEQILDRVDFEADGWNKRVDAAKSNLDEDPAVAEVRRLREEVDKLKEMIVELHHAVGGVGNGNGEGSGS</sequence>
<dbReference type="CDD" id="cd19481">
    <property type="entry name" value="RecA-like_protease"/>
    <property type="match status" value="1"/>
</dbReference>
<keyword evidence="2" id="KW-0472">Membrane</keyword>
<feature type="transmembrane region" description="Helical" evidence="2">
    <location>
        <begin position="1399"/>
        <end position="1417"/>
    </location>
</feature>
<dbReference type="PANTHER" id="PTHR46411">
    <property type="entry name" value="FAMILY ATPASE, PUTATIVE-RELATED"/>
    <property type="match status" value="1"/>
</dbReference>
<keyword evidence="2" id="KW-1133">Transmembrane helix</keyword>
<dbReference type="RefSeq" id="XP_064670332.1">
    <property type="nucleotide sequence ID" value="XM_064816785.1"/>
</dbReference>
<reference evidence="4" key="2">
    <citation type="submission" date="2023-05" db="EMBL/GenBank/DDBJ databases">
        <authorList>
            <consortium name="Lawrence Berkeley National Laboratory"/>
            <person name="Steindorff A."/>
            <person name="Hensen N."/>
            <person name="Bonometti L."/>
            <person name="Westerberg I."/>
            <person name="Brannstrom I.O."/>
            <person name="Guillou S."/>
            <person name="Cros-Aarteil S."/>
            <person name="Calhoun S."/>
            <person name="Haridas S."/>
            <person name="Kuo A."/>
            <person name="Mondo S."/>
            <person name="Pangilinan J."/>
            <person name="Riley R."/>
            <person name="Labutti K."/>
            <person name="Andreopoulos B."/>
            <person name="Lipzen A."/>
            <person name="Chen C."/>
            <person name="Yanf M."/>
            <person name="Daum C."/>
            <person name="Ng V."/>
            <person name="Clum A."/>
            <person name="Ohm R."/>
            <person name="Martin F."/>
            <person name="Silar P."/>
            <person name="Natvig D."/>
            <person name="Lalanne C."/>
            <person name="Gautier V."/>
            <person name="Ament-Velasquez S.L."/>
            <person name="Kruys A."/>
            <person name="Hutchinson M.I."/>
            <person name="Powell A.J."/>
            <person name="Barry K."/>
            <person name="Miller A.N."/>
            <person name="Grigoriev I.V."/>
            <person name="Debuchy R."/>
            <person name="Gladieux P."/>
            <person name="Thoren M.H."/>
            <person name="Johannesson H."/>
        </authorList>
    </citation>
    <scope>NUCLEOTIDE SEQUENCE</scope>
    <source>
        <strain evidence="4">CBS 508.74</strain>
    </source>
</reference>
<keyword evidence="5" id="KW-1185">Reference proteome</keyword>
<feature type="transmembrane region" description="Helical" evidence="2">
    <location>
        <begin position="1251"/>
        <end position="1271"/>
    </location>
</feature>
<feature type="transmembrane region" description="Helical" evidence="2">
    <location>
        <begin position="1367"/>
        <end position="1387"/>
    </location>
</feature>
<dbReference type="Gene3D" id="3.40.50.300">
    <property type="entry name" value="P-loop containing nucleotide triphosphate hydrolases"/>
    <property type="match status" value="1"/>
</dbReference>
<feature type="compositionally biased region" description="Basic residues" evidence="1">
    <location>
        <begin position="123"/>
        <end position="136"/>
    </location>
</feature>
<dbReference type="SMART" id="SM00382">
    <property type="entry name" value="AAA"/>
    <property type="match status" value="1"/>
</dbReference>
<feature type="compositionally biased region" description="Basic residues" evidence="1">
    <location>
        <begin position="225"/>
        <end position="234"/>
    </location>
</feature>
<dbReference type="PANTHER" id="PTHR46411:SF1">
    <property type="entry name" value="FAMILY ATPASE, PUTATIVE (AFU_ORTHOLOGUE AFUA_7G05752)-RELATED"/>
    <property type="match status" value="1"/>
</dbReference>
<accession>A0AAN6YSQ7</accession>
<feature type="compositionally biased region" description="Basic and acidic residues" evidence="1">
    <location>
        <begin position="1"/>
        <end position="13"/>
    </location>
</feature>
<dbReference type="InterPro" id="IPR056337">
    <property type="entry name" value="LHD_YVC1"/>
</dbReference>
<feature type="compositionally biased region" description="Low complexity" evidence="1">
    <location>
        <begin position="138"/>
        <end position="156"/>
    </location>
</feature>
<dbReference type="InterPro" id="IPR003593">
    <property type="entry name" value="AAA+_ATPase"/>
</dbReference>
<evidence type="ECO:0000313" key="4">
    <source>
        <dbReference type="EMBL" id="KAK4112762.1"/>
    </source>
</evidence>
<dbReference type="Pfam" id="PF00004">
    <property type="entry name" value="AAA"/>
    <property type="match status" value="1"/>
</dbReference>
<evidence type="ECO:0000256" key="1">
    <source>
        <dbReference type="SAM" id="MobiDB-lite"/>
    </source>
</evidence>
<organism evidence="4 5">
    <name type="scientific">Canariomyces notabilis</name>
    <dbReference type="NCBI Taxonomy" id="2074819"/>
    <lineage>
        <taxon>Eukaryota</taxon>
        <taxon>Fungi</taxon>
        <taxon>Dikarya</taxon>
        <taxon>Ascomycota</taxon>
        <taxon>Pezizomycotina</taxon>
        <taxon>Sordariomycetes</taxon>
        <taxon>Sordariomycetidae</taxon>
        <taxon>Sordariales</taxon>
        <taxon>Chaetomiaceae</taxon>
        <taxon>Canariomyces</taxon>
    </lineage>
</organism>
<feature type="transmembrane region" description="Helical" evidence="2">
    <location>
        <begin position="1112"/>
        <end position="1128"/>
    </location>
</feature>
<dbReference type="InterPro" id="IPR003959">
    <property type="entry name" value="ATPase_AAA_core"/>
</dbReference>
<comment type="caution">
    <text evidence="4">The sequence shown here is derived from an EMBL/GenBank/DDBJ whole genome shotgun (WGS) entry which is preliminary data.</text>
</comment>
<dbReference type="InterPro" id="IPR027417">
    <property type="entry name" value="P-loop_NTPase"/>
</dbReference>
<dbReference type="EMBL" id="MU853341">
    <property type="protein sequence ID" value="KAK4112762.1"/>
    <property type="molecule type" value="Genomic_DNA"/>
</dbReference>
<dbReference type="Pfam" id="PF23190">
    <property type="entry name" value="LHD_TRPY1"/>
    <property type="match status" value="1"/>
</dbReference>
<reference evidence="4" key="1">
    <citation type="journal article" date="2023" name="Mol. Phylogenet. Evol.">
        <title>Genome-scale phylogeny and comparative genomics of the fungal order Sordariales.</title>
        <authorList>
            <person name="Hensen N."/>
            <person name="Bonometti L."/>
            <person name="Westerberg I."/>
            <person name="Brannstrom I.O."/>
            <person name="Guillou S."/>
            <person name="Cros-Aarteil S."/>
            <person name="Calhoun S."/>
            <person name="Haridas S."/>
            <person name="Kuo A."/>
            <person name="Mondo S."/>
            <person name="Pangilinan J."/>
            <person name="Riley R."/>
            <person name="LaButti K."/>
            <person name="Andreopoulos B."/>
            <person name="Lipzen A."/>
            <person name="Chen C."/>
            <person name="Yan M."/>
            <person name="Daum C."/>
            <person name="Ng V."/>
            <person name="Clum A."/>
            <person name="Steindorff A."/>
            <person name="Ohm R.A."/>
            <person name="Martin F."/>
            <person name="Silar P."/>
            <person name="Natvig D.O."/>
            <person name="Lalanne C."/>
            <person name="Gautier V."/>
            <person name="Ament-Velasquez S.L."/>
            <person name="Kruys A."/>
            <person name="Hutchinson M.I."/>
            <person name="Powell A.J."/>
            <person name="Barry K."/>
            <person name="Miller A.N."/>
            <person name="Grigoriev I.V."/>
            <person name="Debuchy R."/>
            <person name="Gladieux P."/>
            <person name="Hiltunen Thoren M."/>
            <person name="Johannesson H."/>
        </authorList>
    </citation>
    <scope>NUCLEOTIDE SEQUENCE</scope>
    <source>
        <strain evidence="4">CBS 508.74</strain>
    </source>
</reference>
<dbReference type="Proteomes" id="UP001302812">
    <property type="component" value="Unassembled WGS sequence"/>
</dbReference>
<dbReference type="InterPro" id="IPR054289">
    <property type="entry name" value="DUF7025"/>
</dbReference>